<dbReference type="PANTHER" id="PTHR23091:SF4">
    <property type="entry name" value="N-TERMINAL AMINO-ACID N(ALPHA)-ACETYLTRANSFERASE NATA"/>
    <property type="match status" value="1"/>
</dbReference>
<dbReference type="GO" id="GO:1990189">
    <property type="term" value="F:protein N-terminal-serine acetyltransferase activity"/>
    <property type="evidence" value="ECO:0000318"/>
    <property type="project" value="GO_Central"/>
</dbReference>
<dbReference type="PANTHER" id="PTHR23091">
    <property type="entry name" value="N-TERMINAL ACETYLTRANSFERASE"/>
    <property type="match status" value="1"/>
</dbReference>
<protein>
    <recommendedName>
        <fullName evidence="5">N-acetyltransferase domain-containing protein</fullName>
    </recommendedName>
</protein>
<dbReference type="InParanoid" id="Q0UT55"/>
<proteinExistence type="inferred from homology"/>
<dbReference type="EMBL" id="CH445331">
    <property type="protein sequence ID" value="EAT87450.2"/>
    <property type="molecule type" value="Genomic_DNA"/>
</dbReference>
<name>Q0UT55_PHANO</name>
<dbReference type="SUPFAM" id="SSF55729">
    <property type="entry name" value="Acyl-CoA N-acyltransferases (Nat)"/>
    <property type="match status" value="1"/>
</dbReference>
<evidence type="ECO:0000256" key="4">
    <source>
        <dbReference type="SAM" id="MobiDB-lite"/>
    </source>
</evidence>
<dbReference type="GeneID" id="5972345"/>
<organism evidence="6 7">
    <name type="scientific">Phaeosphaeria nodorum (strain SN15 / ATCC MYA-4574 / FGSC 10173)</name>
    <name type="common">Glume blotch fungus</name>
    <name type="synonym">Parastagonospora nodorum</name>
    <dbReference type="NCBI Taxonomy" id="321614"/>
    <lineage>
        <taxon>Eukaryota</taxon>
        <taxon>Fungi</taxon>
        <taxon>Dikarya</taxon>
        <taxon>Ascomycota</taxon>
        <taxon>Pezizomycotina</taxon>
        <taxon>Dothideomycetes</taxon>
        <taxon>Pleosporomycetidae</taxon>
        <taxon>Pleosporales</taxon>
        <taxon>Pleosporineae</taxon>
        <taxon>Phaeosphaeriaceae</taxon>
        <taxon>Parastagonospora</taxon>
    </lineage>
</organism>
<evidence type="ECO:0000256" key="2">
    <source>
        <dbReference type="ARBA" id="ARBA00023315"/>
    </source>
</evidence>
<comment type="similarity">
    <text evidence="3">Belongs to the acetyltransferase family. ARD1 subfamily.</text>
</comment>
<dbReference type="PROSITE" id="PS51186">
    <property type="entry name" value="GNAT"/>
    <property type="match status" value="1"/>
</dbReference>
<dbReference type="Proteomes" id="UP000001055">
    <property type="component" value="Unassembled WGS sequence"/>
</dbReference>
<dbReference type="FunFam" id="3.40.630.30:FF:000037">
    <property type="entry name" value="N-alpha-acetyltransferase daf-31-like"/>
    <property type="match status" value="1"/>
</dbReference>
<dbReference type="InterPro" id="IPR045518">
    <property type="entry name" value="2EXR"/>
</dbReference>
<feature type="domain" description="N-acetyltransferase" evidence="5">
    <location>
        <begin position="239"/>
        <end position="400"/>
    </location>
</feature>
<accession>Q0UT55</accession>
<feature type="region of interest" description="Disordered" evidence="4">
    <location>
        <begin position="412"/>
        <end position="432"/>
    </location>
</feature>
<keyword evidence="2" id="KW-0012">Acyltransferase</keyword>
<evidence type="ECO:0000256" key="3">
    <source>
        <dbReference type="ARBA" id="ARBA00025786"/>
    </source>
</evidence>
<dbReference type="KEGG" id="pno:SNOG_05059"/>
<dbReference type="InterPro" id="IPR045047">
    <property type="entry name" value="Ard1-like"/>
</dbReference>
<dbReference type="GO" id="GO:0031415">
    <property type="term" value="C:NatA complex"/>
    <property type="evidence" value="ECO:0000318"/>
    <property type="project" value="GO_Central"/>
</dbReference>
<dbReference type="InterPro" id="IPR016181">
    <property type="entry name" value="Acyl_CoA_acyltransferase"/>
</dbReference>
<evidence type="ECO:0000259" key="5">
    <source>
        <dbReference type="PROSITE" id="PS51186"/>
    </source>
</evidence>
<dbReference type="VEuPathDB" id="FungiDB:JI435_303560"/>
<feature type="compositionally biased region" description="Basic and acidic residues" evidence="4">
    <location>
        <begin position="417"/>
        <end position="432"/>
    </location>
</feature>
<dbReference type="Pfam" id="PF00583">
    <property type="entry name" value="Acetyltransf_1"/>
    <property type="match status" value="1"/>
</dbReference>
<evidence type="ECO:0000313" key="7">
    <source>
        <dbReference type="Proteomes" id="UP000001055"/>
    </source>
</evidence>
<keyword evidence="1" id="KW-0808">Transferase</keyword>
<dbReference type="Gene3D" id="3.40.630.30">
    <property type="match status" value="1"/>
</dbReference>
<dbReference type="InterPro" id="IPR000182">
    <property type="entry name" value="GNAT_dom"/>
</dbReference>
<dbReference type="RefSeq" id="XP_001795470.1">
    <property type="nucleotide sequence ID" value="XM_001795418.1"/>
</dbReference>
<dbReference type="AlphaFoldDB" id="Q0UT55"/>
<dbReference type="GO" id="GO:1990190">
    <property type="term" value="F:protein-N-terminal-glutamate acetyltransferase activity"/>
    <property type="evidence" value="ECO:0000318"/>
    <property type="project" value="GO_Central"/>
</dbReference>
<dbReference type="STRING" id="321614.Q0UT55"/>
<evidence type="ECO:0000313" key="6">
    <source>
        <dbReference type="EMBL" id="EAT87450.2"/>
    </source>
</evidence>
<dbReference type="VEuPathDB" id="FungiDB:JI435_050590"/>
<evidence type="ECO:0000256" key="1">
    <source>
        <dbReference type="ARBA" id="ARBA00022679"/>
    </source>
</evidence>
<dbReference type="Pfam" id="PF20150">
    <property type="entry name" value="2EXR"/>
    <property type="match status" value="1"/>
</dbReference>
<dbReference type="CDD" id="cd04301">
    <property type="entry name" value="NAT_SF"/>
    <property type="match status" value="1"/>
</dbReference>
<sequence length="455" mass="50736">MKKPTPLFSMDSSIWGYKPQTAEHYCEWINQRESTLLRVPAEIRNMIFDLACQDTVITVPYIALVQPREPQKCAHQGSSALLHTSRQVRHEAHPIFYFHAVFRFGGIGTANLNNKLGQHVCNHIRAIELPQSVATIMTLSGTNVDLCKTEYGADLPSLDHVYVKVVKGLWNSSGPANNIYGNIEGAASADRFGPDGIVYATIPSAVGRRPWSSSAVVGSVVEEILRERAGTPHIEANKMDIRVLRPSDIPHVQLANITNLPENYFCKYYLYHAMSWPQLSYVAVDVSRPPKTPYDPPKIVGYVLAKMEEEPTDGIPHGHITSLSVMRTHRRLGLAEKLMRQSQRAMAETFAAHYVSLHVRMSNTAALHLYRDTLGFSVDKVEAKYYADGEDAYSMKMELDGLKQQLREQEEEIFGSEGKDEGEAVGSEGKEEKVKVKIGRGKGVADLVERSEVAT</sequence>
<gene>
    <name evidence="6" type="ORF">SNOG_05059</name>
</gene>
<reference evidence="7" key="1">
    <citation type="journal article" date="2007" name="Plant Cell">
        <title>Dothideomycete-plant interactions illuminated by genome sequencing and EST analysis of the wheat pathogen Stagonospora nodorum.</title>
        <authorList>
            <person name="Hane J.K."/>
            <person name="Lowe R.G."/>
            <person name="Solomon P.S."/>
            <person name="Tan K.C."/>
            <person name="Schoch C.L."/>
            <person name="Spatafora J.W."/>
            <person name="Crous P.W."/>
            <person name="Kodira C."/>
            <person name="Birren B.W."/>
            <person name="Galagan J.E."/>
            <person name="Torriani S.F."/>
            <person name="McDonald B.A."/>
            <person name="Oliver R.P."/>
        </authorList>
    </citation>
    <scope>NUCLEOTIDE SEQUENCE [LARGE SCALE GENOMIC DNA]</scope>
    <source>
        <strain evidence="7">SN15 / ATCC MYA-4574 / FGSC 10173</strain>
    </source>
</reference>